<evidence type="ECO:0000259" key="10">
    <source>
        <dbReference type="Pfam" id="PF00924"/>
    </source>
</evidence>
<dbReference type="SUPFAM" id="SSF82861">
    <property type="entry name" value="Mechanosensitive channel protein MscS (YggB), transmembrane region"/>
    <property type="match status" value="1"/>
</dbReference>
<evidence type="ECO:0000256" key="8">
    <source>
        <dbReference type="SAM" id="Phobius"/>
    </source>
</evidence>
<keyword evidence="6 8" id="KW-0472">Membrane</keyword>
<feature type="transmembrane region" description="Helical" evidence="8">
    <location>
        <begin position="427"/>
        <end position="453"/>
    </location>
</feature>
<evidence type="ECO:0000259" key="11">
    <source>
        <dbReference type="Pfam" id="PF21082"/>
    </source>
</evidence>
<dbReference type="Gene3D" id="3.30.70.100">
    <property type="match status" value="1"/>
</dbReference>
<feature type="domain" description="Mechanosensitive ion channel MscS C-terminal" evidence="11">
    <location>
        <begin position="599"/>
        <end position="686"/>
    </location>
</feature>
<keyword evidence="3" id="KW-1003">Cell membrane</keyword>
<feature type="domain" description="Mechanosensitive ion channel MscS" evidence="10">
    <location>
        <begin position="523"/>
        <end position="590"/>
    </location>
</feature>
<dbReference type="Gene3D" id="2.30.30.60">
    <property type="match status" value="1"/>
</dbReference>
<dbReference type="EMBL" id="CP001928">
    <property type="protein sequence ID" value="ADI38432.1"/>
    <property type="molecule type" value="Genomic_DNA"/>
</dbReference>
<dbReference type="AlphaFoldDB" id="D6YWC1"/>
<dbReference type="KEGG" id="wch:wcw_1073"/>
<dbReference type="Proteomes" id="UP000001505">
    <property type="component" value="Chromosome"/>
</dbReference>
<comment type="similarity">
    <text evidence="2">Belongs to the MscS (TC 1.A.23) family.</text>
</comment>
<dbReference type="Pfam" id="PF21088">
    <property type="entry name" value="MS_channel_1st"/>
    <property type="match status" value="1"/>
</dbReference>
<dbReference type="Pfam" id="PF21082">
    <property type="entry name" value="MS_channel_3rd"/>
    <property type="match status" value="1"/>
</dbReference>
<dbReference type="InterPro" id="IPR006685">
    <property type="entry name" value="MscS_channel_2nd"/>
</dbReference>
<dbReference type="Gene3D" id="1.10.287.1260">
    <property type="match status" value="1"/>
</dbReference>
<reference evidence="13 14" key="1">
    <citation type="journal article" date="2010" name="PLoS ONE">
        <title>The Waddlia genome: a window into chlamydial biology.</title>
        <authorList>
            <person name="Bertelli C."/>
            <person name="Collyn F."/>
            <person name="Croxatto A."/>
            <person name="Ruckert C."/>
            <person name="Polkinghorne A."/>
            <person name="Kebbi-Beghdadi C."/>
            <person name="Goesmann A."/>
            <person name="Vaughan L."/>
            <person name="Greub G."/>
        </authorList>
    </citation>
    <scope>NUCLEOTIDE SEQUENCE [LARGE SCALE GENOMIC DNA]</scope>
    <source>
        <strain evidence="14">ATCC VR-1470 / WSU 86-1044</strain>
    </source>
</reference>
<dbReference type="RefSeq" id="WP_013182146.1">
    <property type="nucleotide sequence ID" value="NC_014225.1"/>
</dbReference>
<feature type="coiled-coil region" evidence="7">
    <location>
        <begin position="185"/>
        <end position="212"/>
    </location>
</feature>
<evidence type="ECO:0000313" key="13">
    <source>
        <dbReference type="EMBL" id="ADI38432.1"/>
    </source>
</evidence>
<keyword evidence="4 8" id="KW-0812">Transmembrane</keyword>
<sequence>MRFLVLAILVFAQLLNAQEAENASTPDPSLLTPKWWDVFVGEKAIVQQRSAELLNHLNPIPEDLSGPHQEEARNLIDSIKVNLQAWINIFDQPLPLSKPATTFKDFYTISQFRQLYSRLQKQQIDLESKKKEIFGLQQQLNTNRERLDAAWQGYQFALDRSQEKILFGLKILKFRPAVEVGKKKIQLVNQAIKIEEQQIKNDKEEIQTAKNRLISTHADWMNALNQLEILKRVWDDSKQERQRQEILYAEEHSEDPNEKDEAKNSLLTVNLINAFLKEMLAHFNYLRMEIIGKLSQLLEDPESVDIHELDVSLKHWKTQTRTFQLQLDDWKTQTERILQSASQVLTLEEINSPIGTTQLNEVIQKAQGILLEIQKIRSEFDETNFLLNTLDEKSIFLRGEGEQWFKVFIDFVSTLWQSANSQLSKTLFYIGTHPVSVITMIEFVMIMVATWWFSRVVTGTINTFSKRRKGIRKALIYSLNRLIHYFLLIIGGLIGLSWIGFDFSSFILIAGALGVGLGFGLQNIFNNFMSGIIILFQGHLKVGDYIELDSGLRGEIREINVTSTVVTTNDGIEVIIPNSEMVSNRIVNWTLRDPYRRVHVPFSVPFGSDVDKVTKIIVEAAKKVPSTLQRIGVREPQIFLVQLGDNGIQMELVVWVDEKWTRRNRNTQSQYLFAIEKALRENGINIPLPQRDIHLRTTALDK</sequence>
<dbReference type="SUPFAM" id="SSF50182">
    <property type="entry name" value="Sm-like ribonucleoproteins"/>
    <property type="match status" value="1"/>
</dbReference>
<organism evidence="13 14">
    <name type="scientific">Waddlia chondrophila (strain ATCC VR-1470 / WSU 86-1044)</name>
    <dbReference type="NCBI Taxonomy" id="716544"/>
    <lineage>
        <taxon>Bacteria</taxon>
        <taxon>Pseudomonadati</taxon>
        <taxon>Chlamydiota</taxon>
        <taxon>Chlamydiia</taxon>
        <taxon>Parachlamydiales</taxon>
        <taxon>Waddliaceae</taxon>
        <taxon>Waddlia</taxon>
    </lineage>
</organism>
<keyword evidence="9" id="KW-0732">Signal</keyword>
<feature type="chain" id="PRO_5003091157" evidence="9">
    <location>
        <begin position="18"/>
        <end position="702"/>
    </location>
</feature>
<evidence type="ECO:0000256" key="9">
    <source>
        <dbReference type="SAM" id="SignalP"/>
    </source>
</evidence>
<dbReference type="HOGENOM" id="CLU_023512_0_0_0"/>
<evidence type="ECO:0000256" key="4">
    <source>
        <dbReference type="ARBA" id="ARBA00022692"/>
    </source>
</evidence>
<dbReference type="GO" id="GO:0008381">
    <property type="term" value="F:mechanosensitive monoatomic ion channel activity"/>
    <property type="evidence" value="ECO:0007669"/>
    <property type="project" value="UniProtKB-ARBA"/>
</dbReference>
<dbReference type="PANTHER" id="PTHR30347:SF1">
    <property type="entry name" value="MECHANOSENSITIVE CHANNEL MSCK"/>
    <property type="match status" value="1"/>
</dbReference>
<dbReference type="InterPro" id="IPR049142">
    <property type="entry name" value="MS_channel_1st"/>
</dbReference>
<dbReference type="OrthoDB" id="9809206at2"/>
<dbReference type="eggNOG" id="COG3264">
    <property type="taxonomic scope" value="Bacteria"/>
</dbReference>
<evidence type="ECO:0000256" key="3">
    <source>
        <dbReference type="ARBA" id="ARBA00022475"/>
    </source>
</evidence>
<dbReference type="InterPro" id="IPR049278">
    <property type="entry name" value="MS_channel_C"/>
</dbReference>
<dbReference type="InterPro" id="IPR011066">
    <property type="entry name" value="MscS_channel_C_sf"/>
</dbReference>
<keyword evidence="7" id="KW-0175">Coiled coil</keyword>
<feature type="signal peptide" evidence="9">
    <location>
        <begin position="1"/>
        <end position="17"/>
    </location>
</feature>
<gene>
    <name evidence="13" type="ordered locus">wcw_1073</name>
</gene>
<evidence type="ECO:0000256" key="2">
    <source>
        <dbReference type="ARBA" id="ARBA00008017"/>
    </source>
</evidence>
<feature type="domain" description="Mechanosensitive ion channel transmembrane helices 2/3" evidence="12">
    <location>
        <begin position="483"/>
        <end position="522"/>
    </location>
</feature>
<dbReference type="GO" id="GO:0005886">
    <property type="term" value="C:plasma membrane"/>
    <property type="evidence" value="ECO:0007669"/>
    <property type="project" value="UniProtKB-SubCell"/>
</dbReference>
<evidence type="ECO:0000256" key="1">
    <source>
        <dbReference type="ARBA" id="ARBA00004651"/>
    </source>
</evidence>
<dbReference type="Pfam" id="PF00924">
    <property type="entry name" value="MS_channel_2nd"/>
    <property type="match status" value="1"/>
</dbReference>
<dbReference type="InterPro" id="IPR023408">
    <property type="entry name" value="MscS_beta-dom_sf"/>
</dbReference>
<comment type="subcellular location">
    <subcellularLocation>
        <location evidence="1">Cell membrane</location>
        <topology evidence="1">Multi-pass membrane protein</topology>
    </subcellularLocation>
</comment>
<evidence type="ECO:0000256" key="6">
    <source>
        <dbReference type="ARBA" id="ARBA00023136"/>
    </source>
</evidence>
<evidence type="ECO:0000259" key="12">
    <source>
        <dbReference type="Pfam" id="PF21088"/>
    </source>
</evidence>
<feature type="transmembrane region" description="Helical" evidence="8">
    <location>
        <begin position="474"/>
        <end position="499"/>
    </location>
</feature>
<dbReference type="PANTHER" id="PTHR30347">
    <property type="entry name" value="POTASSIUM CHANNEL RELATED"/>
    <property type="match status" value="1"/>
</dbReference>
<dbReference type="InterPro" id="IPR052702">
    <property type="entry name" value="MscS-like_channel"/>
</dbReference>
<protein>
    <submittedName>
        <fullName evidence="13">Putative mechanosensitive ion channel</fullName>
    </submittedName>
</protein>
<feature type="transmembrane region" description="Helical" evidence="8">
    <location>
        <begin position="505"/>
        <end position="525"/>
    </location>
</feature>
<keyword evidence="14" id="KW-1185">Reference proteome</keyword>
<evidence type="ECO:0000313" key="14">
    <source>
        <dbReference type="Proteomes" id="UP000001505"/>
    </source>
</evidence>
<dbReference type="SUPFAM" id="SSF82689">
    <property type="entry name" value="Mechanosensitive channel protein MscS (YggB), C-terminal domain"/>
    <property type="match status" value="1"/>
</dbReference>
<evidence type="ECO:0000256" key="7">
    <source>
        <dbReference type="SAM" id="Coils"/>
    </source>
</evidence>
<proteinExistence type="inferred from homology"/>
<dbReference type="InterPro" id="IPR010920">
    <property type="entry name" value="LSM_dom_sf"/>
</dbReference>
<keyword evidence="5 8" id="KW-1133">Transmembrane helix</keyword>
<evidence type="ECO:0000256" key="5">
    <source>
        <dbReference type="ARBA" id="ARBA00022989"/>
    </source>
</evidence>
<dbReference type="InterPro" id="IPR011014">
    <property type="entry name" value="MscS_channel_TM-2"/>
</dbReference>
<name>D6YWC1_WADCW</name>
<accession>D6YWC1</accession>